<comment type="caution">
    <text evidence="1">The sequence shown here is derived from an EMBL/GenBank/DDBJ whole genome shotgun (WGS) entry which is preliminary data.</text>
</comment>
<dbReference type="AlphaFoldDB" id="A0A1W0E491"/>
<evidence type="ECO:0000313" key="1">
    <source>
        <dbReference type="EMBL" id="OQS54077.1"/>
    </source>
</evidence>
<protein>
    <submittedName>
        <fullName evidence="1">Uncharacterized protein</fullName>
    </submittedName>
</protein>
<reference evidence="1 2" key="1">
    <citation type="journal article" date="2017" name="Environ. Microbiol.">
        <title>Decay of the glycolytic pathway and adaptation to intranuclear parasitism within Enterocytozoonidae microsporidia.</title>
        <authorList>
            <person name="Wiredu Boakye D."/>
            <person name="Jaroenlak P."/>
            <person name="Prachumwat A."/>
            <person name="Williams T.A."/>
            <person name="Bateman K.S."/>
            <person name="Itsathitphaisarn O."/>
            <person name="Sritunyalucksana K."/>
            <person name="Paszkiewicz K.H."/>
            <person name="Moore K.A."/>
            <person name="Stentiford G.D."/>
            <person name="Williams B.A."/>
        </authorList>
    </citation>
    <scope>NUCLEOTIDE SEQUENCE [LARGE SCALE GENOMIC DNA]</scope>
    <source>
        <strain evidence="1 2">TH1</strain>
    </source>
</reference>
<keyword evidence="2" id="KW-1185">Reference proteome</keyword>
<sequence length="232" mass="27373">MPCPKKNSIEIRYVAELKEIPKDFLLTKENKAFKETNLSIEDLAYYNKKKLNKKNLLVSDQKSYKIDKNQSIYNENDSLIKKPSTKSKNSLKQKLKQTMDKFSKKNKENFVEENSLEKLEKMVAAEFKVFEKNKTNKDISKEKTKIDNSVSKKENCGKESKNNIKHKIKKVFNMKKNNDSNEKASEDTEYLLKQDDLMCKQKEKQKTIKHKINSFFKSFVKKSSKLFKNKMK</sequence>
<dbReference type="VEuPathDB" id="MicrosporidiaDB:EHP00_1797"/>
<name>A0A1W0E491_9MICR</name>
<dbReference type="Proteomes" id="UP000192758">
    <property type="component" value="Unassembled WGS sequence"/>
</dbReference>
<gene>
    <name evidence="1" type="ORF">EHP00_1797</name>
</gene>
<dbReference type="EMBL" id="MNPJ01000022">
    <property type="protein sequence ID" value="OQS54077.1"/>
    <property type="molecule type" value="Genomic_DNA"/>
</dbReference>
<evidence type="ECO:0000313" key="2">
    <source>
        <dbReference type="Proteomes" id="UP000192758"/>
    </source>
</evidence>
<accession>A0A1W0E491</accession>
<organism evidence="1 2">
    <name type="scientific">Ecytonucleospora hepatopenaei</name>
    <dbReference type="NCBI Taxonomy" id="646526"/>
    <lineage>
        <taxon>Eukaryota</taxon>
        <taxon>Fungi</taxon>
        <taxon>Fungi incertae sedis</taxon>
        <taxon>Microsporidia</taxon>
        <taxon>Enterocytozoonidae</taxon>
        <taxon>Ecytonucleospora</taxon>
    </lineage>
</organism>
<proteinExistence type="predicted"/>